<dbReference type="Gene3D" id="1.20.120.20">
    <property type="entry name" value="Apolipoprotein"/>
    <property type="match status" value="1"/>
</dbReference>
<keyword evidence="1" id="KW-0472">Membrane</keyword>
<dbReference type="SUPFAM" id="SSF58113">
    <property type="entry name" value="Apolipoprotein A-I"/>
    <property type="match status" value="1"/>
</dbReference>
<feature type="transmembrane region" description="Helical" evidence="1">
    <location>
        <begin position="6"/>
        <end position="23"/>
    </location>
</feature>
<dbReference type="EMBL" id="CP017831">
    <property type="protein sequence ID" value="AOZ96863.1"/>
    <property type="molecule type" value="Genomic_DNA"/>
</dbReference>
<dbReference type="Pfam" id="PF06541">
    <property type="entry name" value="ABC_trans_CmpB"/>
    <property type="match status" value="1"/>
</dbReference>
<proteinExistence type="predicted"/>
<feature type="transmembrane region" description="Helical" evidence="1">
    <location>
        <begin position="105"/>
        <end position="129"/>
    </location>
</feature>
<evidence type="ECO:0000256" key="1">
    <source>
        <dbReference type="SAM" id="Phobius"/>
    </source>
</evidence>
<feature type="transmembrane region" description="Helical" evidence="1">
    <location>
        <begin position="44"/>
        <end position="64"/>
    </location>
</feature>
<sequence length="337" mass="38661">MFNYLPLQWLFLFYFYSFFGWCFESTYVSFLQKKPVNRGFMRGPFLPLYGSGGIMMLLVSSPFYDNIILVYIAGCIGATLLEYVTGVLMEALFKVRYWDYSDKFLNFQGQICLESTLVWGLLTVIFTHFLQIPIEKMLLSIPYNILSIVTIILTVYISCDFMVAFKTALDLRDVLVYMEKAKEEMSKMQKRLDVIVAFKGEEVRETIGQKVDDISTGIGNRVDSISNGIGSRVDSISNGLGNRVDNLSDSLEKSFASIKEKITIDPSSYMQSVKDEVGELYAKYRIMMDRLTPSPVKSFFDWYRNRTILGNPNMVSVKFKTSMEEVKEKAASLRNKK</sequence>
<dbReference type="InterPro" id="IPR010540">
    <property type="entry name" value="CmpB_TMEM229"/>
</dbReference>
<dbReference type="OrthoDB" id="9789229at2"/>
<evidence type="ECO:0000313" key="3">
    <source>
        <dbReference type="Proteomes" id="UP000179284"/>
    </source>
</evidence>
<evidence type="ECO:0000313" key="2">
    <source>
        <dbReference type="EMBL" id="AOZ96863.1"/>
    </source>
</evidence>
<feature type="transmembrane region" description="Helical" evidence="1">
    <location>
        <begin position="141"/>
        <end position="165"/>
    </location>
</feature>
<organism evidence="2 3">
    <name type="scientific">Butyrivibrio hungatei</name>
    <dbReference type="NCBI Taxonomy" id="185008"/>
    <lineage>
        <taxon>Bacteria</taxon>
        <taxon>Bacillati</taxon>
        <taxon>Bacillota</taxon>
        <taxon>Clostridia</taxon>
        <taxon>Lachnospirales</taxon>
        <taxon>Lachnospiraceae</taxon>
        <taxon>Butyrivibrio</taxon>
    </lineage>
</organism>
<dbReference type="Proteomes" id="UP000179284">
    <property type="component" value="Chromosome I"/>
</dbReference>
<feature type="transmembrane region" description="Helical" evidence="1">
    <location>
        <begin position="70"/>
        <end position="93"/>
    </location>
</feature>
<accession>A0A1D9P2Z6</accession>
<evidence type="ECO:0008006" key="4">
    <source>
        <dbReference type="Google" id="ProtNLM"/>
    </source>
</evidence>
<keyword evidence="1" id="KW-0812">Transmembrane</keyword>
<protein>
    <recommendedName>
        <fullName evidence="4">ABC-transporter type IV</fullName>
    </recommendedName>
</protein>
<gene>
    <name evidence="2" type="ORF">bhn_I1830</name>
</gene>
<reference evidence="3" key="1">
    <citation type="submission" date="2016-10" db="EMBL/GenBank/DDBJ databases">
        <title>The complete genome sequence of the rumen bacterium Butyrivibrio hungatei MB2003.</title>
        <authorList>
            <person name="Palevich N."/>
            <person name="Kelly W.J."/>
            <person name="Leahy S.C."/>
            <person name="Altermann E."/>
            <person name="Rakonjac J."/>
            <person name="Attwood G.T."/>
        </authorList>
    </citation>
    <scope>NUCLEOTIDE SEQUENCE [LARGE SCALE GENOMIC DNA]</scope>
    <source>
        <strain evidence="3">MB2003</strain>
    </source>
</reference>
<keyword evidence="1" id="KW-1133">Transmembrane helix</keyword>
<dbReference type="KEGG" id="bhu:bhn_I1830"/>
<dbReference type="RefSeq" id="WP_071176523.1">
    <property type="nucleotide sequence ID" value="NZ_CP017831.1"/>
</dbReference>
<name>A0A1D9P2Z6_9FIRM</name>
<dbReference type="AlphaFoldDB" id="A0A1D9P2Z6"/>
<keyword evidence="3" id="KW-1185">Reference proteome</keyword>